<dbReference type="InterPro" id="IPR014284">
    <property type="entry name" value="RNA_pol_sigma-70_dom"/>
</dbReference>
<dbReference type="NCBIfam" id="TIGR02937">
    <property type="entry name" value="sigma70-ECF"/>
    <property type="match status" value="1"/>
</dbReference>
<dbReference type="InterPro" id="IPR013325">
    <property type="entry name" value="RNA_pol_sigma_r2"/>
</dbReference>
<evidence type="ECO:0008006" key="3">
    <source>
        <dbReference type="Google" id="ProtNLM"/>
    </source>
</evidence>
<organism evidence="1 2">
    <name type="scientific">Aquimarina muelleri</name>
    <dbReference type="NCBI Taxonomy" id="279356"/>
    <lineage>
        <taxon>Bacteria</taxon>
        <taxon>Pseudomonadati</taxon>
        <taxon>Bacteroidota</taxon>
        <taxon>Flavobacteriia</taxon>
        <taxon>Flavobacteriales</taxon>
        <taxon>Flavobacteriaceae</taxon>
        <taxon>Aquimarina</taxon>
    </lineage>
</organism>
<dbReference type="RefSeq" id="WP_027411115.1">
    <property type="nucleotide sequence ID" value="NZ_BMWS01000001.1"/>
</dbReference>
<dbReference type="InterPro" id="IPR036388">
    <property type="entry name" value="WH-like_DNA-bd_sf"/>
</dbReference>
<dbReference type="GO" id="GO:0006352">
    <property type="term" value="P:DNA-templated transcription initiation"/>
    <property type="evidence" value="ECO:0007669"/>
    <property type="project" value="InterPro"/>
</dbReference>
<dbReference type="AlphaFoldDB" id="A0A918JSM6"/>
<evidence type="ECO:0000313" key="1">
    <source>
        <dbReference type="EMBL" id="GGX03546.1"/>
    </source>
</evidence>
<keyword evidence="2" id="KW-1185">Reference proteome</keyword>
<accession>A0A918JSM6</accession>
<dbReference type="SUPFAM" id="SSF88946">
    <property type="entry name" value="Sigma2 domain of RNA polymerase sigma factors"/>
    <property type="match status" value="1"/>
</dbReference>
<gene>
    <name evidence="1" type="ORF">GCM10007384_01610</name>
</gene>
<proteinExistence type="predicted"/>
<dbReference type="Proteomes" id="UP000601108">
    <property type="component" value="Unassembled WGS sequence"/>
</dbReference>
<name>A0A918JSM6_9FLAO</name>
<sequence length="185" mass="22223">MKNIINVKNRFIEGLLKSDSVVIVEIYERFFPKALRFILQNKGTHEQAKDIFQESLLYIVIGIKERKLNIDCFEAYMFTICKNMWRRELERQKKRVIKDGFTTLVDKDTDFALFMLEQEQLELYQEKFALLSDNCKEILALFFNDVPYEEIIKELSYATINTARQRIFKCKNKLIKMIKSDNRFY</sequence>
<protein>
    <recommendedName>
        <fullName evidence="3">RNA polymerase sigma factor, sigma-70 family</fullName>
    </recommendedName>
</protein>
<comment type="caution">
    <text evidence="1">The sequence shown here is derived from an EMBL/GenBank/DDBJ whole genome shotgun (WGS) entry which is preliminary data.</text>
</comment>
<dbReference type="EMBL" id="BMWS01000001">
    <property type="protein sequence ID" value="GGX03546.1"/>
    <property type="molecule type" value="Genomic_DNA"/>
</dbReference>
<evidence type="ECO:0000313" key="2">
    <source>
        <dbReference type="Proteomes" id="UP000601108"/>
    </source>
</evidence>
<dbReference type="Gene3D" id="1.10.10.10">
    <property type="entry name" value="Winged helix-like DNA-binding domain superfamily/Winged helix DNA-binding domain"/>
    <property type="match status" value="1"/>
</dbReference>
<dbReference type="GO" id="GO:0003700">
    <property type="term" value="F:DNA-binding transcription factor activity"/>
    <property type="evidence" value="ECO:0007669"/>
    <property type="project" value="InterPro"/>
</dbReference>
<reference evidence="1 2" key="1">
    <citation type="journal article" date="2014" name="Int. J. Syst. Evol. Microbiol.">
        <title>Complete genome sequence of Corynebacterium casei LMG S-19264T (=DSM 44701T), isolated from a smear-ripened cheese.</title>
        <authorList>
            <consortium name="US DOE Joint Genome Institute (JGI-PGF)"/>
            <person name="Walter F."/>
            <person name="Albersmeier A."/>
            <person name="Kalinowski J."/>
            <person name="Ruckert C."/>
        </authorList>
    </citation>
    <scope>NUCLEOTIDE SEQUENCE [LARGE SCALE GENOMIC DNA]</scope>
    <source>
        <strain evidence="1 2">KCTC 12285</strain>
    </source>
</reference>
<dbReference type="Gene3D" id="1.10.1740.10">
    <property type="match status" value="1"/>
</dbReference>